<sequence length="114" mass="12931">MTKFPRSRSRISTFCYSCCYSGHDHEMGIVLNALPIIPTPLCTRMNTTPTPCLIDSSYRQYIPVMRGSKGVHSASSKHLGVLSLVRASTRLQEEQKVKGPRRLLESQRRPIVIW</sequence>
<organism evidence="1 2">
    <name type="scientific">Cladophialophora immunda</name>
    <dbReference type="NCBI Taxonomy" id="569365"/>
    <lineage>
        <taxon>Eukaryota</taxon>
        <taxon>Fungi</taxon>
        <taxon>Dikarya</taxon>
        <taxon>Ascomycota</taxon>
        <taxon>Pezizomycotina</taxon>
        <taxon>Eurotiomycetes</taxon>
        <taxon>Chaetothyriomycetidae</taxon>
        <taxon>Chaetothyriales</taxon>
        <taxon>Herpotrichiellaceae</taxon>
        <taxon>Cladophialophora</taxon>
    </lineage>
</organism>
<gene>
    <name evidence="1" type="ORF">PV07_05562</name>
</gene>
<proteinExistence type="predicted"/>
<dbReference type="Proteomes" id="UP000054466">
    <property type="component" value="Unassembled WGS sequence"/>
</dbReference>
<name>A0A0D2D1Z0_9EURO</name>
<evidence type="ECO:0000313" key="2">
    <source>
        <dbReference type="Proteomes" id="UP000054466"/>
    </source>
</evidence>
<protein>
    <submittedName>
        <fullName evidence="1">Uncharacterized protein</fullName>
    </submittedName>
</protein>
<dbReference type="VEuPathDB" id="FungiDB:PV07_05562"/>
<dbReference type="GeneID" id="27344756"/>
<dbReference type="RefSeq" id="XP_016249990.1">
    <property type="nucleotide sequence ID" value="XM_016392471.1"/>
</dbReference>
<keyword evidence="2" id="KW-1185">Reference proteome</keyword>
<reference evidence="1 2" key="1">
    <citation type="submission" date="2015-01" db="EMBL/GenBank/DDBJ databases">
        <title>The Genome Sequence of Cladophialophora immunda CBS83496.</title>
        <authorList>
            <consortium name="The Broad Institute Genomics Platform"/>
            <person name="Cuomo C."/>
            <person name="de Hoog S."/>
            <person name="Gorbushina A."/>
            <person name="Stielow B."/>
            <person name="Teixiera M."/>
            <person name="Abouelleil A."/>
            <person name="Chapman S.B."/>
            <person name="Priest M."/>
            <person name="Young S.K."/>
            <person name="Wortman J."/>
            <person name="Nusbaum C."/>
            <person name="Birren B."/>
        </authorList>
    </citation>
    <scope>NUCLEOTIDE SEQUENCE [LARGE SCALE GENOMIC DNA]</scope>
    <source>
        <strain evidence="1 2">CBS 83496</strain>
    </source>
</reference>
<dbReference type="HOGENOM" id="CLU_2120835_0_0_1"/>
<evidence type="ECO:0000313" key="1">
    <source>
        <dbReference type="EMBL" id="KIW29774.1"/>
    </source>
</evidence>
<dbReference type="AlphaFoldDB" id="A0A0D2D1Z0"/>
<dbReference type="EMBL" id="KN847042">
    <property type="protein sequence ID" value="KIW29774.1"/>
    <property type="molecule type" value="Genomic_DNA"/>
</dbReference>
<accession>A0A0D2D1Z0</accession>